<dbReference type="Proteomes" id="UP000199421">
    <property type="component" value="Unassembled WGS sequence"/>
</dbReference>
<evidence type="ECO:0000313" key="8">
    <source>
        <dbReference type="EMBL" id="SEM00003.1"/>
    </source>
</evidence>
<dbReference type="InterPro" id="IPR050739">
    <property type="entry name" value="MFP"/>
</dbReference>
<comment type="subcellular location">
    <subcellularLocation>
        <location evidence="1">Membrane</location>
        <topology evidence="1">Single-pass membrane protein</topology>
    </subcellularLocation>
</comment>
<dbReference type="PRINTS" id="PR01490">
    <property type="entry name" value="RTXTOXIND"/>
</dbReference>
<evidence type="ECO:0000256" key="4">
    <source>
        <dbReference type="ARBA" id="ARBA00023136"/>
    </source>
</evidence>
<dbReference type="InterPro" id="IPR058625">
    <property type="entry name" value="MdtA-like_BSH"/>
</dbReference>
<dbReference type="STRING" id="407022.SAMN05661044_03928"/>
<evidence type="ECO:0000256" key="5">
    <source>
        <dbReference type="SAM" id="Phobius"/>
    </source>
</evidence>
<evidence type="ECO:0000313" key="9">
    <source>
        <dbReference type="Proteomes" id="UP000199421"/>
    </source>
</evidence>
<dbReference type="EMBL" id="FOAF01000006">
    <property type="protein sequence ID" value="SEM00003.1"/>
    <property type="molecule type" value="Genomic_DNA"/>
</dbReference>
<evidence type="ECO:0000259" key="6">
    <source>
        <dbReference type="Pfam" id="PF25917"/>
    </source>
</evidence>
<evidence type="ECO:0000256" key="3">
    <source>
        <dbReference type="ARBA" id="ARBA00022989"/>
    </source>
</evidence>
<protein>
    <submittedName>
        <fullName evidence="8">HlyD family secretion protein</fullName>
    </submittedName>
</protein>
<keyword evidence="9" id="KW-1185">Reference proteome</keyword>
<dbReference type="Pfam" id="PF25917">
    <property type="entry name" value="BSH_RND"/>
    <property type="match status" value="1"/>
</dbReference>
<dbReference type="OrthoDB" id="594147at2"/>
<feature type="transmembrane region" description="Helical" evidence="5">
    <location>
        <begin position="29"/>
        <end position="48"/>
    </location>
</feature>
<accession>A0A1H7USR9</accession>
<evidence type="ECO:0000256" key="2">
    <source>
        <dbReference type="ARBA" id="ARBA00022692"/>
    </source>
</evidence>
<dbReference type="Pfam" id="PF26002">
    <property type="entry name" value="Beta-barrel_AprE"/>
    <property type="match status" value="1"/>
</dbReference>
<keyword evidence="3 5" id="KW-1133">Transmembrane helix</keyword>
<dbReference type="AlphaFoldDB" id="A0A1H7USR9"/>
<sequence length="394" mass="44921">MSKKLIFPVDIVEYTTEQHFFEHNNSSKIIYLTVLLAIVAAFTSLFFLRASVSVNGGGILTSVNERNTIKAPASGRIDQVYIKLNQEVKAGDTLFSIQTNILEEQSDYLVKRKAELHQRIVDLQKLTQLGATIHTTKNISLLSPVYRQQFNLYRQQHLEAHLQLENARTIYQRNKILHDRKVLSDAEFDKFNFDYKTALSKQKLLDEQQVSQWHTDLNDLQTELMDLSSQNEKFKQERDLYTVRAPIDGSVQQLNGISSGSFVSLGESVAELSPSSGLIATVNVAPKDIGLLQLNMPVNIQVDAFNYNEWGMAKASVIDISKDVYIDQDRTPTFQVKCKLKKHSLYLMNGYEGRLKKGMSFQARFQVTKRTLFQLLYDKVDDWLNPAKRSSSAV</sequence>
<reference evidence="9" key="1">
    <citation type="submission" date="2016-10" db="EMBL/GenBank/DDBJ databases">
        <authorList>
            <person name="Varghese N."/>
            <person name="Submissions S."/>
        </authorList>
    </citation>
    <scope>NUCLEOTIDE SEQUENCE [LARGE SCALE GENOMIC DNA]</scope>
    <source>
        <strain evidence="9">DSM 18733</strain>
    </source>
</reference>
<dbReference type="PANTHER" id="PTHR30386">
    <property type="entry name" value="MEMBRANE FUSION SUBUNIT OF EMRAB-TOLC MULTIDRUG EFFLUX PUMP"/>
    <property type="match status" value="1"/>
</dbReference>
<dbReference type="Gene3D" id="2.40.30.170">
    <property type="match status" value="1"/>
</dbReference>
<dbReference type="GO" id="GO:0016020">
    <property type="term" value="C:membrane"/>
    <property type="evidence" value="ECO:0007669"/>
    <property type="project" value="UniProtKB-SubCell"/>
</dbReference>
<dbReference type="Gene3D" id="2.40.50.100">
    <property type="match status" value="1"/>
</dbReference>
<gene>
    <name evidence="8" type="ORF">SAMN05661044_03928</name>
</gene>
<evidence type="ECO:0000256" key="1">
    <source>
        <dbReference type="ARBA" id="ARBA00004167"/>
    </source>
</evidence>
<keyword evidence="2 5" id="KW-0812">Transmembrane</keyword>
<proteinExistence type="predicted"/>
<feature type="domain" description="Multidrug resistance protein MdtA-like barrel-sandwich hybrid" evidence="6">
    <location>
        <begin position="68"/>
        <end position="268"/>
    </location>
</feature>
<keyword evidence="4 5" id="KW-0472">Membrane</keyword>
<name>A0A1H7USR9_OLID1</name>
<evidence type="ECO:0000259" key="7">
    <source>
        <dbReference type="Pfam" id="PF26002"/>
    </source>
</evidence>
<feature type="domain" description="AprE-like beta-barrel" evidence="7">
    <location>
        <begin position="278"/>
        <end position="366"/>
    </location>
</feature>
<dbReference type="RefSeq" id="WP_093327753.1">
    <property type="nucleotide sequence ID" value="NZ_FOAF01000006.1"/>
</dbReference>
<organism evidence="8 9">
    <name type="scientific">Olivibacter domesticus</name>
    <name type="common">Pseudosphingobacterium domesticum</name>
    <dbReference type="NCBI Taxonomy" id="407022"/>
    <lineage>
        <taxon>Bacteria</taxon>
        <taxon>Pseudomonadati</taxon>
        <taxon>Bacteroidota</taxon>
        <taxon>Sphingobacteriia</taxon>
        <taxon>Sphingobacteriales</taxon>
        <taxon>Sphingobacteriaceae</taxon>
        <taxon>Olivibacter</taxon>
    </lineage>
</organism>
<dbReference type="InterPro" id="IPR058982">
    <property type="entry name" value="Beta-barrel_AprE"/>
</dbReference>
<dbReference type="PANTHER" id="PTHR30386:SF26">
    <property type="entry name" value="TRANSPORT PROTEIN COMB"/>
    <property type="match status" value="1"/>
</dbReference>